<proteinExistence type="predicted"/>
<evidence type="ECO:0000256" key="1">
    <source>
        <dbReference type="SAM" id="MobiDB-lite"/>
    </source>
</evidence>
<gene>
    <name evidence="2" type="ORF">SK128_014720</name>
</gene>
<comment type="caution">
    <text evidence="2">The sequence shown here is derived from an EMBL/GenBank/DDBJ whole genome shotgun (WGS) entry which is preliminary data.</text>
</comment>
<feature type="compositionally biased region" description="Basic and acidic residues" evidence="1">
    <location>
        <begin position="21"/>
        <end position="31"/>
    </location>
</feature>
<organism evidence="2 3">
    <name type="scientific">Halocaridina rubra</name>
    <name type="common">Hawaiian red shrimp</name>
    <dbReference type="NCBI Taxonomy" id="373956"/>
    <lineage>
        <taxon>Eukaryota</taxon>
        <taxon>Metazoa</taxon>
        <taxon>Ecdysozoa</taxon>
        <taxon>Arthropoda</taxon>
        <taxon>Crustacea</taxon>
        <taxon>Multicrustacea</taxon>
        <taxon>Malacostraca</taxon>
        <taxon>Eumalacostraca</taxon>
        <taxon>Eucarida</taxon>
        <taxon>Decapoda</taxon>
        <taxon>Pleocyemata</taxon>
        <taxon>Caridea</taxon>
        <taxon>Atyoidea</taxon>
        <taxon>Atyidae</taxon>
        <taxon>Halocaridina</taxon>
    </lineage>
</organism>
<feature type="region of interest" description="Disordered" evidence="1">
    <location>
        <begin position="1"/>
        <end position="32"/>
    </location>
</feature>
<dbReference type="Proteomes" id="UP001381693">
    <property type="component" value="Unassembled WGS sequence"/>
</dbReference>
<accession>A0AAN8WKZ7</accession>
<sequence>MDGTEEANEKYIGRNTVSAQREQRLNKDNKKSILNAVKITNYNNNNKEKKWGGGP</sequence>
<protein>
    <submittedName>
        <fullName evidence="2">Uncharacterized protein</fullName>
    </submittedName>
</protein>
<evidence type="ECO:0000313" key="3">
    <source>
        <dbReference type="Proteomes" id="UP001381693"/>
    </source>
</evidence>
<dbReference type="AlphaFoldDB" id="A0AAN8WKZ7"/>
<name>A0AAN8WKZ7_HALRR</name>
<evidence type="ECO:0000313" key="2">
    <source>
        <dbReference type="EMBL" id="KAK7068097.1"/>
    </source>
</evidence>
<reference evidence="2 3" key="1">
    <citation type="submission" date="2023-11" db="EMBL/GenBank/DDBJ databases">
        <title>Halocaridina rubra genome assembly.</title>
        <authorList>
            <person name="Smith C."/>
        </authorList>
    </citation>
    <scope>NUCLEOTIDE SEQUENCE [LARGE SCALE GENOMIC DNA]</scope>
    <source>
        <strain evidence="2">EP-1</strain>
        <tissue evidence="2">Whole</tissue>
    </source>
</reference>
<feature type="non-terminal residue" evidence="2">
    <location>
        <position position="55"/>
    </location>
</feature>
<keyword evidence="3" id="KW-1185">Reference proteome</keyword>
<dbReference type="EMBL" id="JAXCGZ010017441">
    <property type="protein sequence ID" value="KAK7068097.1"/>
    <property type="molecule type" value="Genomic_DNA"/>
</dbReference>